<dbReference type="GO" id="GO:0005524">
    <property type="term" value="F:ATP binding"/>
    <property type="evidence" value="ECO:0007669"/>
    <property type="project" value="UniProtKB-KW"/>
</dbReference>
<evidence type="ECO:0000313" key="7">
    <source>
        <dbReference type="EMBL" id="QHU00814.1"/>
    </source>
</evidence>
<dbReference type="SMART" id="SM00490">
    <property type="entry name" value="HELICc"/>
    <property type="match status" value="1"/>
</dbReference>
<dbReference type="GO" id="GO:0004386">
    <property type="term" value="F:helicase activity"/>
    <property type="evidence" value="ECO:0007669"/>
    <property type="project" value="UniProtKB-KW"/>
</dbReference>
<dbReference type="PANTHER" id="PTHR44533:SF4">
    <property type="entry name" value="DEAD_H RNA HELICASE, PUTATIVE-RELATED"/>
    <property type="match status" value="1"/>
</dbReference>
<keyword evidence="1" id="KW-0547">Nucleotide-binding</keyword>
<dbReference type="Gene3D" id="3.40.50.300">
    <property type="entry name" value="P-loop containing nucleotide triphosphate hydrolases"/>
    <property type="match status" value="2"/>
</dbReference>
<evidence type="ECO:0000256" key="2">
    <source>
        <dbReference type="ARBA" id="ARBA00022801"/>
    </source>
</evidence>
<dbReference type="SUPFAM" id="SSF52540">
    <property type="entry name" value="P-loop containing nucleoside triphosphate hydrolases"/>
    <property type="match status" value="1"/>
</dbReference>
<dbReference type="AlphaFoldDB" id="A0A6C0JB02"/>
<dbReference type="InterPro" id="IPR001650">
    <property type="entry name" value="Helicase_C-like"/>
</dbReference>
<dbReference type="PANTHER" id="PTHR44533">
    <property type="entry name" value="DEAD/H RNA HELICASE, PUTATIVE-RELATED"/>
    <property type="match status" value="1"/>
</dbReference>
<dbReference type="GO" id="GO:0016787">
    <property type="term" value="F:hydrolase activity"/>
    <property type="evidence" value="ECO:0007669"/>
    <property type="project" value="UniProtKB-KW"/>
</dbReference>
<evidence type="ECO:0000259" key="6">
    <source>
        <dbReference type="PROSITE" id="PS51192"/>
    </source>
</evidence>
<accession>A0A6C0JB02</accession>
<proteinExistence type="predicted"/>
<dbReference type="InterPro" id="IPR011545">
    <property type="entry name" value="DEAD/DEAH_box_helicase_dom"/>
</dbReference>
<sequence>MTSQPTTFNPLKTLISEPNLPGWKVTLNQRKARVYPRGTIMTGGAMRFQEQKKKHKKGEKPRTNIIPVYDNGLLVPWQIEFATALNQGDNTVVASVTSTGKTWAGVLTVAYETLSRDDARCLILCPNSEVMRDTVKDLETWFTKRYLYGKTMISTMTRNFINYDLTRKGPPGQIMVLSIESAVTFLTDPDNRGFIEALKFIVFDEVHMPSVTEALWWSQYIPHTAQLVLLSATIGDPVHVKNIVNTMQGHNSKRPQRTQIFTRDVRPIPLQLLTFKGGHCPRMGIRSTELRSCKELSCIINPNDPTIRDLKSLLGTKADIPRDRDSQFKMGMEIIPEHMDIIKTKNSLAIEEAVTDTSSENIYNLMCYLSAKDMLPVLIFNSTSEQAKAMTESLVAHIEELERNDPEYRSARTIYDRYVTSKRRARDEDIGKCEGGKKTTKEQNDWSAPLPEDSVPKGINMTEIENTLQKWRIRCDFKLQREGTTRYGAPAKGASSIREKERKKRNNIEQWILDALDCGIGVYIGTSSTRVRHKIYDAVREGKIKVLISDESISCGVNLPFRTVILCGVMAHSLYKQAGGRAGRQGMDDRGYIVHLMPKEQINQFIYQKRTDVELYIPKNMSFTALLRLQIPNNLSNAVEPNMSEVAHIKKPKEREIMYERLYISTFVPGTPSTAINDYHTIILENYMNTLNVAHHHACVKQLQVIRLEQWHYHRLTNLFKVITEDNSILFIKLMLCGKFSVMTTREMINFMAILLFRVEATDDIDAETLANDYYVPDFSKSQIPELSRAISVWKDKYGIDIDFTKPIHKYLLAFCYDGKRYLKYMSELNSFKEWIYALKSNIMRCAPSTHSEFKDKTSALLYSVDAIYLSSCARKHMEIIM</sequence>
<reference evidence="7" key="1">
    <citation type="journal article" date="2020" name="Nature">
        <title>Giant virus diversity and host interactions through global metagenomics.</title>
        <authorList>
            <person name="Schulz F."/>
            <person name="Roux S."/>
            <person name="Paez-Espino D."/>
            <person name="Jungbluth S."/>
            <person name="Walsh D.A."/>
            <person name="Denef V.J."/>
            <person name="McMahon K.D."/>
            <person name="Konstantinidis K.T."/>
            <person name="Eloe-Fadrosh E.A."/>
            <person name="Kyrpides N.C."/>
            <person name="Woyke T."/>
        </authorList>
    </citation>
    <scope>NUCLEOTIDE SEQUENCE</scope>
    <source>
        <strain evidence="7">GVMAG-M-3300025860-20</strain>
    </source>
</reference>
<dbReference type="InterPro" id="IPR052431">
    <property type="entry name" value="SKI2_subfamily_helicases"/>
</dbReference>
<protein>
    <recommendedName>
        <fullName evidence="6">Helicase ATP-binding domain-containing protein</fullName>
    </recommendedName>
</protein>
<name>A0A6C0JB02_9ZZZZ</name>
<evidence type="ECO:0000256" key="4">
    <source>
        <dbReference type="ARBA" id="ARBA00022840"/>
    </source>
</evidence>
<dbReference type="PROSITE" id="PS51192">
    <property type="entry name" value="HELICASE_ATP_BIND_1"/>
    <property type="match status" value="1"/>
</dbReference>
<dbReference type="GO" id="GO:0005737">
    <property type="term" value="C:cytoplasm"/>
    <property type="evidence" value="ECO:0007669"/>
    <property type="project" value="TreeGrafter"/>
</dbReference>
<organism evidence="7">
    <name type="scientific">viral metagenome</name>
    <dbReference type="NCBI Taxonomy" id="1070528"/>
    <lineage>
        <taxon>unclassified sequences</taxon>
        <taxon>metagenomes</taxon>
        <taxon>organismal metagenomes</taxon>
    </lineage>
</organism>
<dbReference type="GO" id="GO:0003676">
    <property type="term" value="F:nucleic acid binding"/>
    <property type="evidence" value="ECO:0007669"/>
    <property type="project" value="InterPro"/>
</dbReference>
<evidence type="ECO:0000256" key="1">
    <source>
        <dbReference type="ARBA" id="ARBA00022741"/>
    </source>
</evidence>
<evidence type="ECO:0000256" key="3">
    <source>
        <dbReference type="ARBA" id="ARBA00022806"/>
    </source>
</evidence>
<keyword evidence="4" id="KW-0067">ATP-binding</keyword>
<feature type="domain" description="Helicase ATP-binding" evidence="6">
    <location>
        <begin position="82"/>
        <end position="252"/>
    </location>
</feature>
<keyword evidence="2" id="KW-0378">Hydrolase</keyword>
<dbReference type="SMART" id="SM00487">
    <property type="entry name" value="DEXDc"/>
    <property type="match status" value="1"/>
</dbReference>
<dbReference type="InterPro" id="IPR014001">
    <property type="entry name" value="Helicase_ATP-bd"/>
</dbReference>
<keyword evidence="3" id="KW-0347">Helicase</keyword>
<dbReference type="InterPro" id="IPR027417">
    <property type="entry name" value="P-loop_NTPase"/>
</dbReference>
<evidence type="ECO:0000256" key="5">
    <source>
        <dbReference type="SAM" id="MobiDB-lite"/>
    </source>
</evidence>
<feature type="region of interest" description="Disordered" evidence="5">
    <location>
        <begin position="429"/>
        <end position="457"/>
    </location>
</feature>
<dbReference type="Pfam" id="PF00270">
    <property type="entry name" value="DEAD"/>
    <property type="match status" value="1"/>
</dbReference>
<feature type="compositionally biased region" description="Basic and acidic residues" evidence="5">
    <location>
        <begin position="429"/>
        <end position="444"/>
    </location>
</feature>
<dbReference type="EMBL" id="MN740329">
    <property type="protein sequence ID" value="QHU00814.1"/>
    <property type="molecule type" value="Genomic_DNA"/>
</dbReference>
<dbReference type="Pfam" id="PF00271">
    <property type="entry name" value="Helicase_C"/>
    <property type="match status" value="1"/>
</dbReference>